<dbReference type="EMBL" id="MTEJ01000312">
    <property type="protein sequence ID" value="OQX04960.1"/>
    <property type="molecule type" value="Genomic_DNA"/>
</dbReference>
<evidence type="ECO:0000313" key="1">
    <source>
        <dbReference type="EMBL" id="OQX04960.1"/>
    </source>
</evidence>
<name>A0A1Y1QG88_9GAMM</name>
<dbReference type="AlphaFoldDB" id="A0A1Y1QG88"/>
<sequence length="174" mass="19485">MTDRSVILLADTGPLITLAYANALDVLLLPGWSVQMVDMVLYEVTRHATPTSQKIAQWVAQQPLVVRETRVFQRYMQALATGALPRKANLGELAVQEVMTDFALISEPPTGIFLFEDHKIARANFLLPEHCHKISTRAFLQFLEQKGLVESAIDIERRAVQAGRAFSQLRFPPA</sequence>
<comment type="caution">
    <text evidence="1">The sequence shown here is derived from an EMBL/GenBank/DDBJ whole genome shotgun (WGS) entry which is preliminary data.</text>
</comment>
<reference evidence="1 2" key="1">
    <citation type="submission" date="2017-01" db="EMBL/GenBank/DDBJ databases">
        <title>Novel large sulfur bacteria in the metagenomes of groundwater-fed chemosynthetic microbial mats in the Lake Huron basin.</title>
        <authorList>
            <person name="Sharrar A.M."/>
            <person name="Flood B.E."/>
            <person name="Bailey J.V."/>
            <person name="Jones D.S."/>
            <person name="Biddanda B."/>
            <person name="Ruberg S.A."/>
            <person name="Marcus D.N."/>
            <person name="Dick G.J."/>
        </authorList>
    </citation>
    <scope>NUCLEOTIDE SEQUENCE [LARGE SCALE GENOMIC DNA]</scope>
    <source>
        <strain evidence="1">A8</strain>
    </source>
</reference>
<dbReference type="Proteomes" id="UP000192491">
    <property type="component" value="Unassembled WGS sequence"/>
</dbReference>
<evidence type="ECO:0000313" key="2">
    <source>
        <dbReference type="Proteomes" id="UP000192491"/>
    </source>
</evidence>
<gene>
    <name evidence="1" type="ORF">BWK73_34815</name>
</gene>
<evidence type="ECO:0008006" key="3">
    <source>
        <dbReference type="Google" id="ProtNLM"/>
    </source>
</evidence>
<protein>
    <recommendedName>
        <fullName evidence="3">PIN domain-containing protein</fullName>
    </recommendedName>
</protein>
<accession>A0A1Y1QG88</accession>
<organism evidence="1 2">
    <name type="scientific">Thiothrix lacustris</name>
    <dbReference type="NCBI Taxonomy" id="525917"/>
    <lineage>
        <taxon>Bacteria</taxon>
        <taxon>Pseudomonadati</taxon>
        <taxon>Pseudomonadota</taxon>
        <taxon>Gammaproteobacteria</taxon>
        <taxon>Thiotrichales</taxon>
        <taxon>Thiotrichaceae</taxon>
        <taxon>Thiothrix</taxon>
    </lineage>
</organism>
<proteinExistence type="predicted"/>